<evidence type="ECO:0000256" key="2">
    <source>
        <dbReference type="SAM" id="MobiDB-lite"/>
    </source>
</evidence>
<dbReference type="AlphaFoldDB" id="A0A8H3EQZ4"/>
<protein>
    <recommendedName>
        <fullName evidence="5">Vacuolar import and degradation protein</fullName>
    </recommendedName>
</protein>
<sequence>MPTPSDSSTSLHFSADPRPNHTSCPPESDRPWHDQVSLSSPNTALRQHDTDVLGRRAPENGTPAARTVATDRGLPIGPSSSAAMSPTRLGSADPPSGTAESKDEEQEFEQLLSPALEREPVYYIDEGTSTNESRFSKTRVISNWTSSFLRPGSKFKGTQQSDRQNYNVEVEIKYVDMAESFLCGYLRIEGLTEDHPTLTTYFEGEIIGPKYTFQTRHASWGATDKTDMQHWGRFPAWRPLAKQAKKPDFHYKNGAQRENIFMRWKESFLVPDHRVREIMGASFEGFYYICFNQVQGTVSGIYFHAKSEK</sequence>
<dbReference type="GO" id="GO:0034657">
    <property type="term" value="C:GID complex"/>
    <property type="evidence" value="ECO:0007669"/>
    <property type="project" value="TreeGrafter"/>
</dbReference>
<dbReference type="OrthoDB" id="62at2759"/>
<dbReference type="PANTHER" id="PTHR14534">
    <property type="entry name" value="VACUOLAR IMPORT AND DEGRADATION PROTEIN 24"/>
    <property type="match status" value="1"/>
</dbReference>
<feature type="compositionally biased region" description="Polar residues" evidence="2">
    <location>
        <begin position="36"/>
        <end position="45"/>
    </location>
</feature>
<dbReference type="PANTHER" id="PTHR14534:SF3">
    <property type="entry name" value="GID COMPLEX SUBUNIT 4 HOMOLOG"/>
    <property type="match status" value="1"/>
</dbReference>
<dbReference type="GO" id="GO:0043161">
    <property type="term" value="P:proteasome-mediated ubiquitin-dependent protein catabolic process"/>
    <property type="evidence" value="ECO:0007669"/>
    <property type="project" value="TreeGrafter"/>
</dbReference>
<comment type="caution">
    <text evidence="3">The sequence shown here is derived from an EMBL/GenBank/DDBJ whole genome shotgun (WGS) entry which is preliminary data.</text>
</comment>
<dbReference type="GO" id="GO:0045721">
    <property type="term" value="P:negative regulation of gluconeogenesis"/>
    <property type="evidence" value="ECO:0007669"/>
    <property type="project" value="TreeGrafter"/>
</dbReference>
<feature type="compositionally biased region" description="Basic and acidic residues" evidence="2">
    <location>
        <begin position="46"/>
        <end position="58"/>
    </location>
</feature>
<organism evidence="3 4">
    <name type="scientific">Heterodermia speciosa</name>
    <dbReference type="NCBI Taxonomy" id="116794"/>
    <lineage>
        <taxon>Eukaryota</taxon>
        <taxon>Fungi</taxon>
        <taxon>Dikarya</taxon>
        <taxon>Ascomycota</taxon>
        <taxon>Pezizomycotina</taxon>
        <taxon>Lecanoromycetes</taxon>
        <taxon>OSLEUM clade</taxon>
        <taxon>Lecanoromycetidae</taxon>
        <taxon>Caliciales</taxon>
        <taxon>Physciaceae</taxon>
        <taxon>Heterodermia</taxon>
    </lineage>
</organism>
<dbReference type="Proteomes" id="UP000664521">
    <property type="component" value="Unassembled WGS sequence"/>
</dbReference>
<accession>A0A8H3EQZ4</accession>
<comment type="similarity">
    <text evidence="1">Belongs to the GID4/VID24 family.</text>
</comment>
<evidence type="ECO:0000313" key="3">
    <source>
        <dbReference type="EMBL" id="CAF9910527.1"/>
    </source>
</evidence>
<proteinExistence type="inferred from homology"/>
<dbReference type="GO" id="GO:0007039">
    <property type="term" value="P:protein catabolic process in the vacuole"/>
    <property type="evidence" value="ECO:0007669"/>
    <property type="project" value="TreeGrafter"/>
</dbReference>
<keyword evidence="4" id="KW-1185">Reference proteome</keyword>
<dbReference type="GO" id="GO:0006623">
    <property type="term" value="P:protein targeting to vacuole"/>
    <property type="evidence" value="ECO:0007669"/>
    <property type="project" value="TreeGrafter"/>
</dbReference>
<dbReference type="GO" id="GO:0005773">
    <property type="term" value="C:vacuole"/>
    <property type="evidence" value="ECO:0007669"/>
    <property type="project" value="GOC"/>
</dbReference>
<gene>
    <name evidence="3" type="ORF">HETSPECPRED_010088</name>
</gene>
<reference evidence="3" key="1">
    <citation type="submission" date="2021-03" db="EMBL/GenBank/DDBJ databases">
        <authorList>
            <person name="Tagirdzhanova G."/>
        </authorList>
    </citation>
    <scope>NUCLEOTIDE SEQUENCE</scope>
</reference>
<evidence type="ECO:0000313" key="4">
    <source>
        <dbReference type="Proteomes" id="UP000664521"/>
    </source>
</evidence>
<dbReference type="InterPro" id="IPR018618">
    <property type="entry name" value="GID4/10-like"/>
</dbReference>
<evidence type="ECO:0000256" key="1">
    <source>
        <dbReference type="ARBA" id="ARBA00061469"/>
    </source>
</evidence>
<dbReference type="EMBL" id="CAJPDS010000009">
    <property type="protein sequence ID" value="CAF9910527.1"/>
    <property type="molecule type" value="Genomic_DNA"/>
</dbReference>
<name>A0A8H3EQZ4_9LECA</name>
<evidence type="ECO:0008006" key="5">
    <source>
        <dbReference type="Google" id="ProtNLM"/>
    </source>
</evidence>
<feature type="compositionally biased region" description="Polar residues" evidence="2">
    <location>
        <begin position="1"/>
        <end position="12"/>
    </location>
</feature>
<feature type="region of interest" description="Disordered" evidence="2">
    <location>
        <begin position="1"/>
        <end position="109"/>
    </location>
</feature>
<dbReference type="Pfam" id="PF09783">
    <property type="entry name" value="Vac_ImportDeg"/>
    <property type="match status" value="1"/>
</dbReference>